<dbReference type="Proteomes" id="UP000062973">
    <property type="component" value="Chromosome"/>
</dbReference>
<evidence type="ECO:0000256" key="1">
    <source>
        <dbReference type="ARBA" id="ARBA00006479"/>
    </source>
</evidence>
<dbReference type="EMBL" id="CP009110">
    <property type="protein sequence ID" value="AIJ25191.1"/>
    <property type="molecule type" value="Genomic_DNA"/>
</dbReference>
<evidence type="ECO:0000313" key="3">
    <source>
        <dbReference type="Proteomes" id="UP000062973"/>
    </source>
</evidence>
<keyword evidence="3" id="KW-1185">Reference proteome</keyword>
<dbReference type="InterPro" id="IPR043129">
    <property type="entry name" value="ATPase_NBD"/>
</dbReference>
<dbReference type="Pfam" id="PF00480">
    <property type="entry name" value="ROK"/>
    <property type="match status" value="1"/>
</dbReference>
<dbReference type="KEGG" id="amq:AMETH_5099"/>
<protein>
    <submittedName>
        <fullName evidence="2">ROK family transcriptional regulator</fullName>
    </submittedName>
</protein>
<comment type="similarity">
    <text evidence="1">Belongs to the ROK (NagC/XylR) family.</text>
</comment>
<dbReference type="HOGENOM" id="CLU_036604_13_4_11"/>
<organism evidence="2 3">
    <name type="scientific">Amycolatopsis methanolica 239</name>
    <dbReference type="NCBI Taxonomy" id="1068978"/>
    <lineage>
        <taxon>Bacteria</taxon>
        <taxon>Bacillati</taxon>
        <taxon>Actinomycetota</taxon>
        <taxon>Actinomycetes</taxon>
        <taxon>Pseudonocardiales</taxon>
        <taxon>Pseudonocardiaceae</taxon>
        <taxon>Amycolatopsis</taxon>
        <taxon>Amycolatopsis methanolica group</taxon>
    </lineage>
</organism>
<reference evidence="2 3" key="1">
    <citation type="submission" date="2014-07" db="EMBL/GenBank/DDBJ databases">
        <title>Whole Genome Sequence of the Amycolatopsis methanolica 239.</title>
        <authorList>
            <person name="Tang B."/>
        </authorList>
    </citation>
    <scope>NUCLEOTIDE SEQUENCE [LARGE SCALE GENOMIC DNA]</scope>
    <source>
        <strain evidence="2 3">239</strain>
    </source>
</reference>
<dbReference type="STRING" id="1068978.AMETH_5099"/>
<dbReference type="AlphaFoldDB" id="A0A076N246"/>
<accession>A0A076N246</accession>
<dbReference type="RefSeq" id="WP_017984031.1">
    <property type="nucleotide sequence ID" value="NZ_AQUL01000001.1"/>
</dbReference>
<dbReference type="eggNOG" id="COG1846">
    <property type="taxonomic scope" value="Bacteria"/>
</dbReference>
<dbReference type="Gene3D" id="1.10.10.10">
    <property type="entry name" value="Winged helix-like DNA-binding domain superfamily/Winged helix DNA-binding domain"/>
    <property type="match status" value="1"/>
</dbReference>
<dbReference type="Gene3D" id="3.30.420.40">
    <property type="match status" value="2"/>
</dbReference>
<dbReference type="eggNOG" id="COG1940">
    <property type="taxonomic scope" value="Bacteria"/>
</dbReference>
<dbReference type="SUPFAM" id="SSF46785">
    <property type="entry name" value="Winged helix' DNA-binding domain"/>
    <property type="match status" value="1"/>
</dbReference>
<dbReference type="InterPro" id="IPR036390">
    <property type="entry name" value="WH_DNA-bd_sf"/>
</dbReference>
<dbReference type="PANTHER" id="PTHR18964">
    <property type="entry name" value="ROK (REPRESSOR, ORF, KINASE) FAMILY"/>
    <property type="match status" value="1"/>
</dbReference>
<dbReference type="PATRIC" id="fig|1068978.7.peg.5478"/>
<dbReference type="SUPFAM" id="SSF53067">
    <property type="entry name" value="Actin-like ATPase domain"/>
    <property type="match status" value="1"/>
</dbReference>
<name>A0A076N246_AMYME</name>
<dbReference type="PANTHER" id="PTHR18964:SF149">
    <property type="entry name" value="BIFUNCTIONAL UDP-N-ACETYLGLUCOSAMINE 2-EPIMERASE_N-ACETYLMANNOSAMINE KINASE"/>
    <property type="match status" value="1"/>
</dbReference>
<dbReference type="InterPro" id="IPR000600">
    <property type="entry name" value="ROK"/>
</dbReference>
<dbReference type="InterPro" id="IPR036388">
    <property type="entry name" value="WH-like_DNA-bd_sf"/>
</dbReference>
<gene>
    <name evidence="2" type="ORF">AMETH_5099</name>
</gene>
<dbReference type="OrthoDB" id="3605644at2"/>
<evidence type="ECO:0000313" key="2">
    <source>
        <dbReference type="EMBL" id="AIJ25191.1"/>
    </source>
</evidence>
<sequence length="346" mass="35999">MSNAAAVLGAIRREGPLSRAAIAELTSLSMPTVSRQVAALAEARLVRDVPDLARAGAVGRPRVPVDIDDTVLAACGVHIGVRTTTFGIVDLRGRLVGSEKIPTPRGSAEDGLAFLAAKVRAFLRRWRERRVAGLGLATGGQVDIARGLITHDRLGWHRAPAQAVLSRGTGLPVHVDGHVPAMAHAELLFGEGKQYPSLLYFYARQVVGAALVVNGVLHRGPGQAGSVAHLPVGGDVRCPCGRTGCLEATVNDQTDRGALAERAATMGRAVAILRDVVNPDQVVLGGQNITDAPEHLATLLHAFAATTALPGTDLVTVTRFGPDVQAVAACTGVLADIFADPTPLMA</sequence>
<dbReference type="Pfam" id="PF12840">
    <property type="entry name" value="HTH_20"/>
    <property type="match status" value="1"/>
</dbReference>
<proteinExistence type="inferred from homology"/>